<dbReference type="InterPro" id="IPR041698">
    <property type="entry name" value="Methyltransf_25"/>
</dbReference>
<sequence>MIYWSVPFPELNFSVPYVPTPMHVARKMLELAGVGPDDVVYDLGSGDGRIPILAVEEFGAKKAVGVEIRNDLVQIAREEVSKRGLEGRVEIVRGDVLEVPVHEATVVTMFLLPDLMEMLRRKLERELKPGARVVSHEYPMAKWRPKKVVRIEDEHMFHTLILYVAGESF</sequence>
<dbReference type="HOGENOM" id="CLU_068443_2_1_2"/>
<evidence type="ECO:0000256" key="3">
    <source>
        <dbReference type="ARBA" id="ARBA00022691"/>
    </source>
</evidence>
<dbReference type="SUPFAM" id="SSF53335">
    <property type="entry name" value="S-adenosyl-L-methionine-dependent methyltransferases"/>
    <property type="match status" value="1"/>
</dbReference>
<dbReference type="KEGG" id="iho:Igni_1328"/>
<reference evidence="5 6" key="1">
    <citation type="journal article" date="2008" name="Genome Biol.">
        <title>A genomic analysis of the archaeal system Ignicoccus hospitalis-Nanoarchaeum equitans.</title>
        <authorList>
            <person name="Podar M."/>
            <person name="Anderson I."/>
            <person name="Makarova K.S."/>
            <person name="Elkins J.G."/>
            <person name="Ivanova N."/>
            <person name="Wall M.A."/>
            <person name="Lykidis A."/>
            <person name="Mavromatis K."/>
            <person name="Sun H."/>
            <person name="Hudson M.E."/>
            <person name="Chen W."/>
            <person name="Deciu C."/>
            <person name="Hutchison D."/>
            <person name="Eads J.R."/>
            <person name="Anderson A."/>
            <person name="Fernandes F."/>
            <person name="Szeto E."/>
            <person name="Lapidus A."/>
            <person name="Kyrpides N.C."/>
            <person name="Saier M.H.Jr."/>
            <person name="Richardson P.M."/>
            <person name="Rachel R."/>
            <person name="Huber H."/>
            <person name="Eisen J.A."/>
            <person name="Koonin E.V."/>
            <person name="Keller M."/>
            <person name="Stetter K.O."/>
        </authorList>
    </citation>
    <scope>NUCLEOTIDE SEQUENCE [LARGE SCALE GENOMIC DNA]</scope>
    <source>
        <strain evidence="6">KIN4/I / DSM 18386 / JCM 14125</strain>
    </source>
</reference>
<dbReference type="eggNOG" id="arCOG01631">
    <property type="taxonomic scope" value="Archaea"/>
</dbReference>
<gene>
    <name evidence="5" type="ordered locus">Igni_1328</name>
</gene>
<evidence type="ECO:0000313" key="6">
    <source>
        <dbReference type="Proteomes" id="UP000000262"/>
    </source>
</evidence>
<dbReference type="InterPro" id="IPR029063">
    <property type="entry name" value="SAM-dependent_MTases_sf"/>
</dbReference>
<dbReference type="InterPro" id="IPR026170">
    <property type="entry name" value="FAM173A/B"/>
</dbReference>
<evidence type="ECO:0000313" key="5">
    <source>
        <dbReference type="EMBL" id="ABU82504.1"/>
    </source>
</evidence>
<dbReference type="PANTHER" id="PTHR13610">
    <property type="entry name" value="METHYLTRANSFERASE DOMAIN-CONTAINING PROTEIN"/>
    <property type="match status" value="1"/>
</dbReference>
<dbReference type="AlphaFoldDB" id="A8AC52"/>
<dbReference type="Gene3D" id="3.40.50.150">
    <property type="entry name" value="Vaccinia Virus protein VP39"/>
    <property type="match status" value="1"/>
</dbReference>
<keyword evidence="3" id="KW-0949">S-adenosyl-L-methionine</keyword>
<dbReference type="Proteomes" id="UP000000262">
    <property type="component" value="Chromosome"/>
</dbReference>
<evidence type="ECO:0000256" key="1">
    <source>
        <dbReference type="ARBA" id="ARBA00022603"/>
    </source>
</evidence>
<evidence type="ECO:0000256" key="2">
    <source>
        <dbReference type="ARBA" id="ARBA00022679"/>
    </source>
</evidence>
<name>A8AC52_IGNH4</name>
<evidence type="ECO:0000259" key="4">
    <source>
        <dbReference type="Pfam" id="PF13649"/>
    </source>
</evidence>
<protein>
    <submittedName>
        <fullName evidence="5">Putative RNA methylase</fullName>
    </submittedName>
</protein>
<proteinExistence type="predicted"/>
<accession>A8AC52</accession>
<dbReference type="PANTHER" id="PTHR13610:SF11">
    <property type="entry name" value="METHYLTRANSFERASE DOMAIN-CONTAINING PROTEIN"/>
    <property type="match status" value="1"/>
</dbReference>
<keyword evidence="2" id="KW-0808">Transferase</keyword>
<keyword evidence="6" id="KW-1185">Reference proteome</keyword>
<dbReference type="CDD" id="cd02440">
    <property type="entry name" value="AdoMet_MTases"/>
    <property type="match status" value="1"/>
</dbReference>
<dbReference type="GO" id="GO:0016279">
    <property type="term" value="F:protein-lysine N-methyltransferase activity"/>
    <property type="evidence" value="ECO:0007669"/>
    <property type="project" value="InterPro"/>
</dbReference>
<organism evidence="5 6">
    <name type="scientific">Ignicoccus hospitalis (strain KIN4/I / DSM 18386 / JCM 14125)</name>
    <dbReference type="NCBI Taxonomy" id="453591"/>
    <lineage>
        <taxon>Archaea</taxon>
        <taxon>Thermoproteota</taxon>
        <taxon>Thermoprotei</taxon>
        <taxon>Desulfurococcales</taxon>
        <taxon>Desulfurococcaceae</taxon>
        <taxon>Ignicoccus</taxon>
    </lineage>
</organism>
<dbReference type="PhylomeDB" id="A8AC52"/>
<keyword evidence="1 5" id="KW-0489">Methyltransferase</keyword>
<feature type="domain" description="Methyltransferase" evidence="4">
    <location>
        <begin position="40"/>
        <end position="129"/>
    </location>
</feature>
<dbReference type="Pfam" id="PF13649">
    <property type="entry name" value="Methyltransf_25"/>
    <property type="match status" value="1"/>
</dbReference>
<dbReference type="EMBL" id="CP000816">
    <property type="protein sequence ID" value="ABU82504.1"/>
    <property type="molecule type" value="Genomic_DNA"/>
</dbReference>
<dbReference type="STRING" id="453591.Igni_1328"/>
<dbReference type="GO" id="GO:0032259">
    <property type="term" value="P:methylation"/>
    <property type="evidence" value="ECO:0007669"/>
    <property type="project" value="UniProtKB-KW"/>
</dbReference>